<dbReference type="Proteomes" id="UP001183246">
    <property type="component" value="Unassembled WGS sequence"/>
</dbReference>
<accession>A0ABU2MZX2</accession>
<reference evidence="2" key="1">
    <citation type="submission" date="2023-07" db="EMBL/GenBank/DDBJ databases">
        <title>30 novel species of actinomycetes from the DSMZ collection.</title>
        <authorList>
            <person name="Nouioui I."/>
        </authorList>
    </citation>
    <scope>NUCLEOTIDE SEQUENCE [LARGE SCALE GENOMIC DNA]</scope>
    <source>
        <strain evidence="2">DSM 44938</strain>
    </source>
</reference>
<gene>
    <name evidence="1" type="ORF">RM590_32205</name>
</gene>
<proteinExistence type="predicted"/>
<name>A0ABU2MZX2_9ACTN</name>
<dbReference type="InterPro" id="IPR012338">
    <property type="entry name" value="Beta-lactam/transpept-like"/>
</dbReference>
<dbReference type="EMBL" id="JAVREL010000028">
    <property type="protein sequence ID" value="MDT0347208.1"/>
    <property type="molecule type" value="Genomic_DNA"/>
</dbReference>
<dbReference type="RefSeq" id="WP_311708331.1">
    <property type="nucleotide sequence ID" value="NZ_JAVREL010000028.1"/>
</dbReference>
<evidence type="ECO:0000313" key="1">
    <source>
        <dbReference type="EMBL" id="MDT0347208.1"/>
    </source>
</evidence>
<evidence type="ECO:0000313" key="2">
    <source>
        <dbReference type="Proteomes" id="UP001183246"/>
    </source>
</evidence>
<sequence>MKEWIAVVDLFTGAYADNLQPEGAADRNRSMQDALNAFLGGLTGGDVTALERTALTVVALEEGIETRAWAGHRAGEVHYSASLVKLLAVYAAHTLRFFAKQLRLDNKPPSVDALFAQLAGAFDSGIKSHTPVKIMAQHGADDTKILPAYRTVLQAPTDATGKPVDVDFTPGYHGDSTGMLIHQENAPAAACVHGVAFGFMNAKAGDDGFFDQTNERGIWLAGDYQGQWTPVRIASTNDGAVAQATTAIDMARLFTRMFDGSLESGPVDLFQMLAGGARSWFHDRGIWPRGGLEASHSKVGIGPFKPNSAGVIEQAVSEALIVHDINRGMNFVVVWQNLKVPGRPTRTQLEPVARMVEATIAGFRPTT</sequence>
<comment type="caution">
    <text evidence="1">The sequence shown here is derived from an EMBL/GenBank/DDBJ whole genome shotgun (WGS) entry which is preliminary data.</text>
</comment>
<protein>
    <recommendedName>
        <fullName evidence="3">Serine hydrolase</fullName>
    </recommendedName>
</protein>
<dbReference type="SUPFAM" id="SSF56601">
    <property type="entry name" value="beta-lactamase/transpeptidase-like"/>
    <property type="match status" value="1"/>
</dbReference>
<keyword evidence="2" id="KW-1185">Reference proteome</keyword>
<evidence type="ECO:0008006" key="3">
    <source>
        <dbReference type="Google" id="ProtNLM"/>
    </source>
</evidence>
<organism evidence="1 2">
    <name type="scientific">Streptomyces litchfieldiae</name>
    <dbReference type="NCBI Taxonomy" id="3075543"/>
    <lineage>
        <taxon>Bacteria</taxon>
        <taxon>Bacillati</taxon>
        <taxon>Actinomycetota</taxon>
        <taxon>Actinomycetes</taxon>
        <taxon>Kitasatosporales</taxon>
        <taxon>Streptomycetaceae</taxon>
        <taxon>Streptomyces</taxon>
    </lineage>
</organism>